<dbReference type="EMBL" id="LN650648">
    <property type="protein sequence ID" value="CEI73300.1"/>
    <property type="molecule type" value="Genomic_DNA"/>
</dbReference>
<dbReference type="Proteomes" id="UP000245695">
    <property type="component" value="Chromosome 1"/>
</dbReference>
<evidence type="ECO:0000313" key="2">
    <source>
        <dbReference type="Proteomes" id="UP000245695"/>
    </source>
</evidence>
<accession>A0A2P2BSH9</accession>
<reference evidence="1 2" key="1">
    <citation type="submission" date="2014-09" db="EMBL/GenBank/DDBJ databases">
        <authorList>
            <person name="Hornung B.V."/>
        </authorList>
    </citation>
    <scope>NUCLEOTIDE SEQUENCE [LARGE SCALE GENOMIC DNA]</scope>
    <source>
        <strain evidence="1 2">FRIFI</strain>
    </source>
</reference>
<dbReference type="RefSeq" id="WP_330405511.1">
    <property type="nucleotide sequence ID" value="NZ_LN650648.1"/>
</dbReference>
<gene>
    <name evidence="1" type="ORF">FRIFI_1769</name>
</gene>
<proteinExistence type="predicted"/>
<keyword evidence="2" id="KW-1185">Reference proteome</keyword>
<protein>
    <submittedName>
        <fullName evidence="1">Uncharacterized protein</fullName>
    </submittedName>
</protein>
<dbReference type="AlphaFoldDB" id="A0A2P2BSH9"/>
<dbReference type="KEGG" id="rhom:FRIFI_1769"/>
<organism evidence="1 2">
    <name type="scientific">Romboutsia hominis</name>
    <dbReference type="NCBI Taxonomy" id="1507512"/>
    <lineage>
        <taxon>Bacteria</taxon>
        <taxon>Bacillati</taxon>
        <taxon>Bacillota</taxon>
        <taxon>Clostridia</taxon>
        <taxon>Peptostreptococcales</taxon>
        <taxon>Peptostreptococcaceae</taxon>
        <taxon>Romboutsia</taxon>
    </lineage>
</organism>
<evidence type="ECO:0000313" key="1">
    <source>
        <dbReference type="EMBL" id="CEI73300.1"/>
    </source>
</evidence>
<sequence length="41" mass="5044">MENEQDFIKQKFSYIERKLNRELIGQKNLSRKYVSILKKNL</sequence>
<name>A0A2P2BSH9_9FIRM</name>